<dbReference type="Pfam" id="PF13489">
    <property type="entry name" value="Methyltransf_23"/>
    <property type="match status" value="1"/>
</dbReference>
<dbReference type="EMBL" id="BAABKM010000005">
    <property type="protein sequence ID" value="GAA4721806.1"/>
    <property type="molecule type" value="Genomic_DNA"/>
</dbReference>
<keyword evidence="3" id="KW-1185">Reference proteome</keyword>
<evidence type="ECO:0000256" key="1">
    <source>
        <dbReference type="SAM" id="MobiDB-lite"/>
    </source>
</evidence>
<evidence type="ECO:0008006" key="4">
    <source>
        <dbReference type="Google" id="ProtNLM"/>
    </source>
</evidence>
<feature type="compositionally biased region" description="Pro residues" evidence="1">
    <location>
        <begin position="28"/>
        <end position="42"/>
    </location>
</feature>
<proteinExistence type="predicted"/>
<dbReference type="Proteomes" id="UP001499974">
    <property type="component" value="Unassembled WGS sequence"/>
</dbReference>
<feature type="region of interest" description="Disordered" evidence="1">
    <location>
        <begin position="18"/>
        <end position="46"/>
    </location>
</feature>
<evidence type="ECO:0000313" key="2">
    <source>
        <dbReference type="EMBL" id="GAA4721806.1"/>
    </source>
</evidence>
<evidence type="ECO:0000313" key="3">
    <source>
        <dbReference type="Proteomes" id="UP001499974"/>
    </source>
</evidence>
<name>A0ABP8Y625_9ACTN</name>
<accession>A0ABP8Y625</accession>
<reference evidence="3" key="1">
    <citation type="journal article" date="2019" name="Int. J. Syst. Evol. Microbiol.">
        <title>The Global Catalogue of Microorganisms (GCM) 10K type strain sequencing project: providing services to taxonomists for standard genome sequencing and annotation.</title>
        <authorList>
            <consortium name="The Broad Institute Genomics Platform"/>
            <consortium name="The Broad Institute Genome Sequencing Center for Infectious Disease"/>
            <person name="Wu L."/>
            <person name="Ma J."/>
        </authorList>
    </citation>
    <scope>NUCLEOTIDE SEQUENCE [LARGE SCALE GENOMIC DNA]</scope>
    <source>
        <strain evidence="3">JCM 18531</strain>
    </source>
</reference>
<organism evidence="2 3">
    <name type="scientific">Nocardioides conyzicola</name>
    <dbReference type="NCBI Taxonomy" id="1651781"/>
    <lineage>
        <taxon>Bacteria</taxon>
        <taxon>Bacillati</taxon>
        <taxon>Actinomycetota</taxon>
        <taxon>Actinomycetes</taxon>
        <taxon>Propionibacteriales</taxon>
        <taxon>Nocardioidaceae</taxon>
        <taxon>Nocardioides</taxon>
    </lineage>
</organism>
<dbReference type="RefSeq" id="WP_345524298.1">
    <property type="nucleotide sequence ID" value="NZ_BAABKM010000005.1"/>
</dbReference>
<protein>
    <recommendedName>
        <fullName evidence="4">Class I SAM-dependent methyltransferase</fullName>
    </recommendedName>
</protein>
<dbReference type="SUPFAM" id="SSF53335">
    <property type="entry name" value="S-adenosyl-L-methionine-dependent methyltransferases"/>
    <property type="match status" value="1"/>
</dbReference>
<dbReference type="Gene3D" id="3.40.50.150">
    <property type="entry name" value="Vaccinia Virus protein VP39"/>
    <property type="match status" value="1"/>
</dbReference>
<sequence>MPVSSPRRAVARALVRAARTVDATALPQPTPPPRRPPGPRGPAPAGRCLVCHSPRVRRQEVAFVDDPELRKTVNACRRCGYVAIDELPNDLYRGKSSVDELPPPTSRMGTEDRTGREFEMARMALDILGRRKPQDVLVYGAGRSLDNLHIQRLPGVGEVAIADIMKVRDDAPFVDPNEPGARRFPIVIASEVVEHFRDPWPDFATMARVVGPRGLLVCGTNVHSGRPRLQRHRYLFYPDHTSYYSAESLRQIATRLGFHIDFRLPEGLGTRKRYVLLSRSPEVLARAATYFGRVGLAPSEVTERRREAAAAAAG</sequence>
<comment type="caution">
    <text evidence="2">The sequence shown here is derived from an EMBL/GenBank/DDBJ whole genome shotgun (WGS) entry which is preliminary data.</text>
</comment>
<dbReference type="InterPro" id="IPR029063">
    <property type="entry name" value="SAM-dependent_MTases_sf"/>
</dbReference>
<gene>
    <name evidence="2" type="ORF">GCM10023349_47910</name>
</gene>
<feature type="region of interest" description="Disordered" evidence="1">
    <location>
        <begin position="94"/>
        <end position="113"/>
    </location>
</feature>
<feature type="compositionally biased region" description="Low complexity" evidence="1">
    <location>
        <begin position="18"/>
        <end position="27"/>
    </location>
</feature>